<gene>
    <name evidence="5" type="ORF">CBR_g48466</name>
</gene>
<evidence type="ECO:0000256" key="3">
    <source>
        <dbReference type="RuleBase" id="RU003616"/>
    </source>
</evidence>
<evidence type="ECO:0000256" key="1">
    <source>
        <dbReference type="ARBA" id="ARBA00023016"/>
    </source>
</evidence>
<proteinExistence type="inferred from homology"/>
<comment type="similarity">
    <text evidence="2 3">Belongs to the small heat shock protein (HSP20) family.</text>
</comment>
<organism evidence="5 6">
    <name type="scientific">Chara braunii</name>
    <name type="common">Braun's stonewort</name>
    <dbReference type="NCBI Taxonomy" id="69332"/>
    <lineage>
        <taxon>Eukaryota</taxon>
        <taxon>Viridiplantae</taxon>
        <taxon>Streptophyta</taxon>
        <taxon>Charophyceae</taxon>
        <taxon>Charales</taxon>
        <taxon>Characeae</taxon>
        <taxon>Chara</taxon>
    </lineage>
</organism>
<dbReference type="InterPro" id="IPR031107">
    <property type="entry name" value="Small_HSP"/>
</dbReference>
<accession>A0A388M2R6</accession>
<keyword evidence="6" id="KW-1185">Reference proteome</keyword>
<dbReference type="PROSITE" id="PS01031">
    <property type="entry name" value="SHSP"/>
    <property type="match status" value="1"/>
</dbReference>
<reference evidence="5 6" key="1">
    <citation type="journal article" date="2018" name="Cell">
        <title>The Chara Genome: Secondary Complexity and Implications for Plant Terrestrialization.</title>
        <authorList>
            <person name="Nishiyama T."/>
            <person name="Sakayama H."/>
            <person name="Vries J.D."/>
            <person name="Buschmann H."/>
            <person name="Saint-Marcoux D."/>
            <person name="Ullrich K.K."/>
            <person name="Haas F.B."/>
            <person name="Vanderstraeten L."/>
            <person name="Becker D."/>
            <person name="Lang D."/>
            <person name="Vosolsobe S."/>
            <person name="Rombauts S."/>
            <person name="Wilhelmsson P.K.I."/>
            <person name="Janitza P."/>
            <person name="Kern R."/>
            <person name="Heyl A."/>
            <person name="Rumpler F."/>
            <person name="Villalobos L.I.A.C."/>
            <person name="Clay J.M."/>
            <person name="Skokan R."/>
            <person name="Toyoda A."/>
            <person name="Suzuki Y."/>
            <person name="Kagoshima H."/>
            <person name="Schijlen E."/>
            <person name="Tajeshwar N."/>
            <person name="Catarino B."/>
            <person name="Hetherington A.J."/>
            <person name="Saltykova A."/>
            <person name="Bonnot C."/>
            <person name="Breuninger H."/>
            <person name="Symeonidi A."/>
            <person name="Radhakrishnan G.V."/>
            <person name="Van Nieuwerburgh F."/>
            <person name="Deforce D."/>
            <person name="Chang C."/>
            <person name="Karol K.G."/>
            <person name="Hedrich R."/>
            <person name="Ulvskov P."/>
            <person name="Glockner G."/>
            <person name="Delwiche C.F."/>
            <person name="Petrasek J."/>
            <person name="Van de Peer Y."/>
            <person name="Friml J."/>
            <person name="Beilby M."/>
            <person name="Dolan L."/>
            <person name="Kohara Y."/>
            <person name="Sugano S."/>
            <person name="Fujiyama A."/>
            <person name="Delaux P.-M."/>
            <person name="Quint M."/>
            <person name="TheiBen G."/>
            <person name="Hagemann M."/>
            <person name="Harholt J."/>
            <person name="Dunand C."/>
            <person name="Zachgo S."/>
            <person name="Langdale J."/>
            <person name="Maumus F."/>
            <person name="Straeten D.V.D."/>
            <person name="Gould S.B."/>
            <person name="Rensing S.A."/>
        </authorList>
    </citation>
    <scope>NUCLEOTIDE SEQUENCE [LARGE SCALE GENOMIC DNA]</scope>
    <source>
        <strain evidence="5 6">S276</strain>
    </source>
</reference>
<feature type="domain" description="SHSP" evidence="4">
    <location>
        <begin position="44"/>
        <end position="164"/>
    </location>
</feature>
<evidence type="ECO:0000313" key="6">
    <source>
        <dbReference type="Proteomes" id="UP000265515"/>
    </source>
</evidence>
<dbReference type="OrthoDB" id="1431247at2759"/>
<evidence type="ECO:0000259" key="4">
    <source>
        <dbReference type="PROSITE" id="PS01031"/>
    </source>
</evidence>
<evidence type="ECO:0000256" key="2">
    <source>
        <dbReference type="PROSITE-ProRule" id="PRU00285"/>
    </source>
</evidence>
<dbReference type="InterPro" id="IPR008978">
    <property type="entry name" value="HSP20-like_chaperone"/>
</dbReference>
<sequence>MALYPWFARDLSLRPMPDTMRHMISLGDDVFKLLDEPSRAFMRESHAMANTAVDVKETPMSYQFVADLPGLGRDEIKVQLENGNTLVISGERHRETKTGEPGDKYHRIERSTGKFMRRFTLPENAEVDKIGAQCKDGVLTVTGGDEGAVFVAAAWRRREYIRRCSRAECFLGELPQADEGGIVVAEGGLIRRSSGEMKGGIFVAAGGERDEGSGD</sequence>
<protein>
    <recommendedName>
        <fullName evidence="4">SHSP domain-containing protein</fullName>
    </recommendedName>
</protein>
<dbReference type="EMBL" id="BFEA01000698">
    <property type="protein sequence ID" value="GBG88854.1"/>
    <property type="molecule type" value="Genomic_DNA"/>
</dbReference>
<dbReference type="Gramene" id="GBG88854">
    <property type="protein sequence ID" value="GBG88854"/>
    <property type="gene ID" value="CBR_g48466"/>
</dbReference>
<evidence type="ECO:0000313" key="5">
    <source>
        <dbReference type="EMBL" id="GBG88854.1"/>
    </source>
</evidence>
<dbReference type="AlphaFoldDB" id="A0A388M2R6"/>
<dbReference type="Gene3D" id="2.60.40.790">
    <property type="match status" value="1"/>
</dbReference>
<dbReference type="PANTHER" id="PTHR11527">
    <property type="entry name" value="HEAT-SHOCK PROTEIN 20 FAMILY MEMBER"/>
    <property type="match status" value="1"/>
</dbReference>
<dbReference type="Pfam" id="PF00011">
    <property type="entry name" value="HSP20"/>
    <property type="match status" value="1"/>
</dbReference>
<dbReference type="Proteomes" id="UP000265515">
    <property type="component" value="Unassembled WGS sequence"/>
</dbReference>
<keyword evidence="1" id="KW-0346">Stress response</keyword>
<name>A0A388M2R6_CHABU</name>
<dbReference type="InterPro" id="IPR002068">
    <property type="entry name" value="A-crystallin/Hsp20_dom"/>
</dbReference>
<comment type="caution">
    <text evidence="5">The sequence shown here is derived from an EMBL/GenBank/DDBJ whole genome shotgun (WGS) entry which is preliminary data.</text>
</comment>
<dbReference type="SUPFAM" id="SSF49764">
    <property type="entry name" value="HSP20-like chaperones"/>
    <property type="match status" value="1"/>
</dbReference>
<dbReference type="STRING" id="69332.A0A388M2R6"/>